<sequence>MCWNFNEALKNYESSHFWDSRTSEISSGRIREPRRVNFSRRSSLKLGMIDRNRIKHEWALSLQVKNSNLSVFTYRPIGVNREIKGRMSISTNSELPPIVRSSSVLRSHGKGSGGMYCRFQLKANTEPELVEL</sequence>
<gene>
    <name evidence="1" type="ORF">EVAR_92440_1</name>
</gene>
<keyword evidence="2" id="KW-1185">Reference proteome</keyword>
<dbReference type="EMBL" id="BGZK01000038">
    <property type="protein sequence ID" value="GBP09893.1"/>
    <property type="molecule type" value="Genomic_DNA"/>
</dbReference>
<reference evidence="1 2" key="1">
    <citation type="journal article" date="2019" name="Commun. Biol.">
        <title>The bagworm genome reveals a unique fibroin gene that provides high tensile strength.</title>
        <authorList>
            <person name="Kono N."/>
            <person name="Nakamura H."/>
            <person name="Ohtoshi R."/>
            <person name="Tomita M."/>
            <person name="Numata K."/>
            <person name="Arakawa K."/>
        </authorList>
    </citation>
    <scope>NUCLEOTIDE SEQUENCE [LARGE SCALE GENOMIC DNA]</scope>
</reference>
<name>A0A4C1T5Y4_EUMVA</name>
<evidence type="ECO:0000313" key="2">
    <source>
        <dbReference type="Proteomes" id="UP000299102"/>
    </source>
</evidence>
<proteinExistence type="predicted"/>
<comment type="caution">
    <text evidence="1">The sequence shown here is derived from an EMBL/GenBank/DDBJ whole genome shotgun (WGS) entry which is preliminary data.</text>
</comment>
<evidence type="ECO:0000313" key="1">
    <source>
        <dbReference type="EMBL" id="GBP09893.1"/>
    </source>
</evidence>
<dbReference type="AlphaFoldDB" id="A0A4C1T5Y4"/>
<accession>A0A4C1T5Y4</accession>
<dbReference type="Proteomes" id="UP000299102">
    <property type="component" value="Unassembled WGS sequence"/>
</dbReference>
<protein>
    <submittedName>
        <fullName evidence="1">Uncharacterized protein</fullName>
    </submittedName>
</protein>
<organism evidence="1 2">
    <name type="scientific">Eumeta variegata</name>
    <name type="common">Bagworm moth</name>
    <name type="synonym">Eumeta japonica</name>
    <dbReference type="NCBI Taxonomy" id="151549"/>
    <lineage>
        <taxon>Eukaryota</taxon>
        <taxon>Metazoa</taxon>
        <taxon>Ecdysozoa</taxon>
        <taxon>Arthropoda</taxon>
        <taxon>Hexapoda</taxon>
        <taxon>Insecta</taxon>
        <taxon>Pterygota</taxon>
        <taxon>Neoptera</taxon>
        <taxon>Endopterygota</taxon>
        <taxon>Lepidoptera</taxon>
        <taxon>Glossata</taxon>
        <taxon>Ditrysia</taxon>
        <taxon>Tineoidea</taxon>
        <taxon>Psychidae</taxon>
        <taxon>Oiketicinae</taxon>
        <taxon>Eumeta</taxon>
    </lineage>
</organism>